<name>A0A9X7QMT2_BACCE</name>
<protein>
    <submittedName>
        <fullName evidence="1">Uncharacterized protein</fullName>
    </submittedName>
</protein>
<dbReference type="AlphaFoldDB" id="A0A9X7QMT2"/>
<reference evidence="1 2" key="1">
    <citation type="journal article" date="2019" name="Ecotoxicol. Environ. Saf.">
        <title>Microbial characterization of heavy metal resistant bacterial strains isolated from an electroplating wastewater treatment plant.</title>
        <authorList>
            <person name="Cai X."/>
            <person name="Zheng X."/>
            <person name="Zhang D."/>
            <person name="Iqbal W."/>
            <person name="Liu C."/>
            <person name="Yang B."/>
            <person name="Zhao X."/>
            <person name="Lu X."/>
            <person name="Mao Y."/>
        </authorList>
    </citation>
    <scope>NUCLEOTIDE SEQUENCE [LARGE SCALE GENOMIC DNA]</scope>
    <source>
        <strain evidence="1 2">Co1-1</strain>
    </source>
</reference>
<organism evidence="1 2">
    <name type="scientific">Bacillus cereus</name>
    <dbReference type="NCBI Taxonomy" id="1396"/>
    <lineage>
        <taxon>Bacteria</taxon>
        <taxon>Bacillati</taxon>
        <taxon>Bacillota</taxon>
        <taxon>Bacilli</taxon>
        <taxon>Bacillales</taxon>
        <taxon>Bacillaceae</taxon>
        <taxon>Bacillus</taxon>
        <taxon>Bacillus cereus group</taxon>
    </lineage>
</organism>
<dbReference type="RefSeq" id="WP_208742713.1">
    <property type="nucleotide sequence ID" value="NZ_CP031778.1"/>
</dbReference>
<sequence>MKKYIPNMGKKNVMAGETLLFPFRTLSNEISKITGEVVAFGKTKDGFEYIEVDVGTKANKRYVIWPINHF</sequence>
<accession>A0A9X7QMT2</accession>
<evidence type="ECO:0000313" key="1">
    <source>
        <dbReference type="EMBL" id="QDZ76721.1"/>
    </source>
</evidence>
<dbReference type="Proteomes" id="UP000321735">
    <property type="component" value="Chromosome"/>
</dbReference>
<evidence type="ECO:0000313" key="2">
    <source>
        <dbReference type="Proteomes" id="UP000321735"/>
    </source>
</evidence>
<dbReference type="EMBL" id="CP031778">
    <property type="protein sequence ID" value="QDZ76721.1"/>
    <property type="molecule type" value="Genomic_DNA"/>
</dbReference>
<gene>
    <name evidence="1" type="ORF">D0437_28235</name>
</gene>
<proteinExistence type="predicted"/>